<reference evidence="1" key="1">
    <citation type="submission" date="2022-08" db="EMBL/GenBank/DDBJ databases">
        <title>Genome sequencing of akame (Lates japonicus).</title>
        <authorList>
            <person name="Hashiguchi Y."/>
            <person name="Takahashi H."/>
        </authorList>
    </citation>
    <scope>NUCLEOTIDE SEQUENCE</scope>
    <source>
        <strain evidence="1">Kochi</strain>
    </source>
</reference>
<evidence type="ECO:0000313" key="2">
    <source>
        <dbReference type="Proteomes" id="UP001279410"/>
    </source>
</evidence>
<organism evidence="1 2">
    <name type="scientific">Lates japonicus</name>
    <name type="common">Japanese lates</name>
    <dbReference type="NCBI Taxonomy" id="270547"/>
    <lineage>
        <taxon>Eukaryota</taxon>
        <taxon>Metazoa</taxon>
        <taxon>Chordata</taxon>
        <taxon>Craniata</taxon>
        <taxon>Vertebrata</taxon>
        <taxon>Euteleostomi</taxon>
        <taxon>Actinopterygii</taxon>
        <taxon>Neopterygii</taxon>
        <taxon>Teleostei</taxon>
        <taxon>Neoteleostei</taxon>
        <taxon>Acanthomorphata</taxon>
        <taxon>Carangaria</taxon>
        <taxon>Carangaria incertae sedis</taxon>
        <taxon>Centropomidae</taxon>
        <taxon>Lates</taxon>
    </lineage>
</organism>
<dbReference type="EMBL" id="BRZM01000011">
    <property type="protein sequence ID" value="GLD51627.1"/>
    <property type="molecule type" value="Genomic_DNA"/>
</dbReference>
<evidence type="ECO:0000313" key="1">
    <source>
        <dbReference type="EMBL" id="GLD51627.1"/>
    </source>
</evidence>
<name>A0AAD3MBQ7_LATJO</name>
<dbReference type="Proteomes" id="UP001279410">
    <property type="component" value="Unassembled WGS sequence"/>
</dbReference>
<keyword evidence="2" id="KW-1185">Reference proteome</keyword>
<dbReference type="AlphaFoldDB" id="A0AAD3MBQ7"/>
<sequence length="69" mass="7503">MVEKKVLEMLPGSALECSSHFCLPGRWARDTTQLVACITMCQSLANPSSAGDQVMLDSIDLEDRNMASV</sequence>
<protein>
    <submittedName>
        <fullName evidence="1">Rap guanine nucleotide exchange factor 1 isoform X1</fullName>
    </submittedName>
</protein>
<gene>
    <name evidence="1" type="ORF">AKAME5_000464600</name>
</gene>
<comment type="caution">
    <text evidence="1">The sequence shown here is derived from an EMBL/GenBank/DDBJ whole genome shotgun (WGS) entry which is preliminary data.</text>
</comment>
<accession>A0AAD3MBQ7</accession>
<proteinExistence type="predicted"/>